<evidence type="ECO:0000313" key="1">
    <source>
        <dbReference type="EMBL" id="PJI85802.1"/>
    </source>
</evidence>
<dbReference type="GO" id="GO:0016740">
    <property type="term" value="F:transferase activity"/>
    <property type="evidence" value="ECO:0007669"/>
    <property type="project" value="UniProtKB-KW"/>
</dbReference>
<reference evidence="1 2" key="1">
    <citation type="submission" date="2017-11" db="EMBL/GenBank/DDBJ databases">
        <title>Genomic Encyclopedia of Archaeal and Bacterial Type Strains, Phase II (KMG-II): From Individual Species to Whole Genera.</title>
        <authorList>
            <person name="Goeker M."/>
        </authorList>
    </citation>
    <scope>NUCLEOTIDE SEQUENCE [LARGE SCALE GENOMIC DNA]</scope>
    <source>
        <strain evidence="1 2">DSM 29128</strain>
    </source>
</reference>
<dbReference type="RefSeq" id="WP_100368153.1">
    <property type="nucleotide sequence ID" value="NZ_PGTY01000002.1"/>
</dbReference>
<accession>A0A2M8W4E8</accession>
<keyword evidence="1" id="KW-0808">Transferase</keyword>
<comment type="caution">
    <text evidence="1">The sequence shown here is derived from an EMBL/GenBank/DDBJ whole genome shotgun (WGS) entry which is preliminary data.</text>
</comment>
<organism evidence="1 2">
    <name type="scientific">Yoonia maricola</name>
    <dbReference type="NCBI Taxonomy" id="420999"/>
    <lineage>
        <taxon>Bacteria</taxon>
        <taxon>Pseudomonadati</taxon>
        <taxon>Pseudomonadota</taxon>
        <taxon>Alphaproteobacteria</taxon>
        <taxon>Rhodobacterales</taxon>
        <taxon>Paracoccaceae</taxon>
        <taxon>Yoonia</taxon>
    </lineage>
</organism>
<protein>
    <submittedName>
        <fullName evidence="1">Glycosyl transferase family 2</fullName>
    </submittedName>
</protein>
<dbReference type="EMBL" id="PGTY01000002">
    <property type="protein sequence ID" value="PJI85802.1"/>
    <property type="molecule type" value="Genomic_DNA"/>
</dbReference>
<gene>
    <name evidence="1" type="ORF">BC777_2149</name>
</gene>
<dbReference type="Proteomes" id="UP000228531">
    <property type="component" value="Unassembled WGS sequence"/>
</dbReference>
<sequence>MAPPKTGLWHAYRLRWKRRRFLFRIWRKRNELTVSLDRTTKISSDAILAFATVRNEIVRLPHFLDYYRELGINHFLFVDNGSDDGTAAFLAQQSDVSLWTTTDSYRLSRFGMDWLGWLQWQYGNRHWCLTVDADELLTYPDAENRDLHALTTWLDDQGEASFGALMLDLYPKGSLGSATYQPGDDPTASLNWFDADNYRDQVHPYYHNLWIQGGVRERVFFADEPARAPTLNKTPLVRWSWRYAYVSSTHQILPTRLHDVFDLKGDSKVSGALLHTKFLPIVAAKSAEELTRGQHFQNTALYQDYHRRLTKNPDFWHEGSCRYEGPAQLVELGLMSKGRWV</sequence>
<name>A0A2M8W4E8_9RHOB</name>
<dbReference type="AlphaFoldDB" id="A0A2M8W4E8"/>
<evidence type="ECO:0000313" key="2">
    <source>
        <dbReference type="Proteomes" id="UP000228531"/>
    </source>
</evidence>
<proteinExistence type="predicted"/>
<dbReference type="Pfam" id="PF13704">
    <property type="entry name" value="Glyco_tranf_2_4"/>
    <property type="match status" value="1"/>
</dbReference>
<dbReference type="OrthoDB" id="3010234at2"/>
<keyword evidence="2" id="KW-1185">Reference proteome</keyword>